<accession>U5NHK6</accession>
<evidence type="ECO:0000256" key="3">
    <source>
        <dbReference type="ARBA" id="ARBA00006685"/>
    </source>
</evidence>
<protein>
    <submittedName>
        <fullName evidence="14">Fiber</fullName>
    </submittedName>
</protein>
<feature type="domain" description="Avian adenovirus fibre N-terminal" evidence="12">
    <location>
        <begin position="118"/>
        <end position="172"/>
    </location>
</feature>
<evidence type="ECO:0000256" key="6">
    <source>
        <dbReference type="ARBA" id="ARBA00022581"/>
    </source>
</evidence>
<dbReference type="RefSeq" id="YP_008719835.1">
    <property type="nucleotide sequence ID" value="NC_022612.1"/>
</dbReference>
<dbReference type="KEGG" id="vg:17400998"/>
<proteinExistence type="inferred from homology"/>
<evidence type="ECO:0000313" key="15">
    <source>
        <dbReference type="Proteomes" id="UP000161081"/>
    </source>
</evidence>
<dbReference type="GO" id="GO:0042025">
    <property type="term" value="C:host cell nucleus"/>
    <property type="evidence" value="ECO:0007669"/>
    <property type="project" value="UniProtKB-SubCell"/>
</dbReference>
<comment type="subcellular location">
    <subcellularLocation>
        <location evidence="1">Host nucleus</location>
    </subcellularLocation>
    <subcellularLocation>
        <location evidence="2">Virion</location>
    </subcellularLocation>
</comment>
<dbReference type="GO" id="GO:0046718">
    <property type="term" value="P:symbiont entry into host cell"/>
    <property type="evidence" value="ECO:0007669"/>
    <property type="project" value="UniProtKB-KW"/>
</dbReference>
<evidence type="ECO:0000256" key="10">
    <source>
        <dbReference type="ARBA" id="ARBA00023296"/>
    </source>
</evidence>
<name>U5NHK6_9ADEN</name>
<comment type="similarity">
    <text evidence="3">Belongs to the adenoviridae fiber family.</text>
</comment>
<dbReference type="GeneID" id="17400998"/>
<dbReference type="GO" id="GO:0019028">
    <property type="term" value="C:viral capsid"/>
    <property type="evidence" value="ECO:0007669"/>
    <property type="project" value="UniProtKB-KW"/>
</dbReference>
<keyword evidence="15" id="KW-1185">Reference proteome</keyword>
<dbReference type="SUPFAM" id="SSF51225">
    <property type="entry name" value="Fibre shaft of virus attachment proteins"/>
    <property type="match status" value="1"/>
</dbReference>
<sequence>MSSAPFHGMSISGRKRSSNASNDEAEPVKAPKLQAGARVTINAQNAELDLVYPFWYESTSTGGNPSVNPPLLDPSGPLYVQSNMLKVRTAAPVEVANGSITLAYDDTLTLDDQNKLQINVEPNGPLRSTPDGLDLAIDSTLEVDNWELGVKLNPAGPIDASAAGLDINVDETLLVAEDSTNQRYELGVHLNPNGPITADSDGLDLEINPETLTVTNDSNTGGVLSVVLKPQGGLQSSLLGIGVAVDRTLTIDQNTVEVKIDPTGPLTSSDNGLSLDYDTTDFSVQAGKLSLLKTPTVSANAKLTSGSSTMTAFSAYIANSSQQNFNCSYYLQQWLVDGLIMTSLYLKLDRAHFSNMGSDESSRNAKWFTFWISSTSNFNLSNISEPTIEPSTVQWNAFLPASNYSQPASFQYTTSGGVTNMYYQPSSGAMQTFLPVTTGDWANTTYDPGSVNICALPVSVASSASSSRMMICFNFRCTNSGIFNSNATTGTMSIGPIFFTCPASAYTAP</sequence>
<dbReference type="InterPro" id="IPR031822">
    <property type="entry name" value="AdHead_fibreRBD"/>
</dbReference>
<evidence type="ECO:0000256" key="11">
    <source>
        <dbReference type="SAM" id="MobiDB-lite"/>
    </source>
</evidence>
<keyword evidence="8" id="KW-0946">Virion</keyword>
<evidence type="ECO:0000259" key="13">
    <source>
        <dbReference type="Pfam" id="PF16812"/>
    </source>
</evidence>
<evidence type="ECO:0000256" key="9">
    <source>
        <dbReference type="ARBA" id="ARBA00022921"/>
    </source>
</evidence>
<keyword evidence="7" id="KW-1161">Viral attachment to host cell</keyword>
<feature type="region of interest" description="Disordered" evidence="11">
    <location>
        <begin position="1"/>
        <end position="31"/>
    </location>
</feature>
<evidence type="ECO:0000256" key="7">
    <source>
        <dbReference type="ARBA" id="ARBA00022804"/>
    </source>
</evidence>
<evidence type="ECO:0000256" key="5">
    <source>
        <dbReference type="ARBA" id="ARBA00022562"/>
    </source>
</evidence>
<evidence type="ECO:0000259" key="12">
    <source>
        <dbReference type="Pfam" id="PF06536"/>
    </source>
</evidence>
<dbReference type="EMBL" id="KF477312">
    <property type="protein sequence ID" value="AGX93316.1"/>
    <property type="molecule type" value="Genomic_DNA"/>
</dbReference>
<dbReference type="InterPro" id="IPR038486">
    <property type="entry name" value="Fiber_prot_C_sf"/>
</dbReference>
<dbReference type="Pfam" id="PF06536">
    <property type="entry name" value="Av_adeno_fibre"/>
    <property type="match status" value="3"/>
</dbReference>
<dbReference type="Pfam" id="PF16812">
    <property type="entry name" value="AdHead_fibreRBD"/>
    <property type="match status" value="1"/>
</dbReference>
<feature type="domain" description="Fiber protein 1 C-terminal" evidence="13">
    <location>
        <begin position="301"/>
        <end position="497"/>
    </location>
</feature>
<evidence type="ECO:0000256" key="2">
    <source>
        <dbReference type="ARBA" id="ARBA00004328"/>
    </source>
</evidence>
<keyword evidence="6" id="KW-0945">Host-virus interaction</keyword>
<reference evidence="14 15" key="1">
    <citation type="journal article" date="2014" name="J. Gen. Virol.">
        <title>Whole-genome sequences of two turkey adenovirus types reveal the existence of two unknown lineages that merit the establishment of novel species within the genus Aviadenovirus.</title>
        <authorList>
            <person name="Marek A."/>
            <person name="Ballmann M.Z."/>
            <person name="Kosiol C."/>
            <person name="Harrach B."/>
            <person name="Schlotterer C."/>
            <person name="Hess M."/>
        </authorList>
    </citation>
    <scope>NUCLEOTIDE SEQUENCE [LARGE SCALE GENOMIC DNA]</scope>
    <source>
        <strain evidence="14">TNI1</strain>
    </source>
</reference>
<evidence type="ECO:0000256" key="4">
    <source>
        <dbReference type="ARBA" id="ARBA00022561"/>
    </source>
</evidence>
<keyword evidence="9" id="KW-0426">Late protein</keyword>
<keyword evidence="5" id="KW-1048">Host nucleus</keyword>
<dbReference type="Gene3D" id="2.60.90.30">
    <property type="entry name" value="Fiber protein 1, C-terminal domain"/>
    <property type="match status" value="1"/>
</dbReference>
<evidence type="ECO:0000256" key="1">
    <source>
        <dbReference type="ARBA" id="ARBA00004147"/>
    </source>
</evidence>
<evidence type="ECO:0000313" key="14">
    <source>
        <dbReference type="EMBL" id="AGX93316.1"/>
    </source>
</evidence>
<dbReference type="OrthoDB" id="6398at10239"/>
<keyword evidence="4" id="KW-0167">Capsid protein</keyword>
<keyword evidence="10" id="KW-1160">Virus entry into host cell</keyword>
<evidence type="ECO:0000256" key="8">
    <source>
        <dbReference type="ARBA" id="ARBA00022844"/>
    </source>
</evidence>
<dbReference type="InterPro" id="IPR010537">
    <property type="entry name" value="Avian_adenovirus_fibre_N"/>
</dbReference>
<feature type="domain" description="Avian adenovirus fibre N-terminal" evidence="12">
    <location>
        <begin position="258"/>
        <end position="294"/>
    </location>
</feature>
<dbReference type="GO" id="GO:0019062">
    <property type="term" value="P:virion attachment to host cell"/>
    <property type="evidence" value="ECO:0007669"/>
    <property type="project" value="UniProtKB-KW"/>
</dbReference>
<feature type="domain" description="Avian adenovirus fibre N-terminal" evidence="12">
    <location>
        <begin position="188"/>
        <end position="248"/>
    </location>
</feature>
<dbReference type="InterPro" id="IPR009013">
    <property type="entry name" value="Attachment_protein_shaft_sf"/>
</dbReference>
<dbReference type="Proteomes" id="UP000161081">
    <property type="component" value="Segment"/>
</dbReference>
<organism evidence="14 15">
    <name type="scientific">turkey adenovirus 4</name>
    <dbReference type="NCBI Taxonomy" id="1408257"/>
    <lineage>
        <taxon>Viruses</taxon>
        <taxon>Varidnaviria</taxon>
        <taxon>Bamfordvirae</taxon>
        <taxon>Preplasmiviricota</taxon>
        <taxon>Polisuviricotina</taxon>
        <taxon>Pharingeaviricetes</taxon>
        <taxon>Rowavirales</taxon>
        <taxon>Adenoviridae</taxon>
        <taxon>Aviadenovirus</taxon>
        <taxon>Aviadenovirus gallopavoquartum</taxon>
        <taxon>Turkey aviadenovirus C</taxon>
    </lineage>
</organism>